<keyword evidence="3" id="KW-1185">Reference proteome</keyword>
<accession>A0ABU9CPJ9</accession>
<dbReference type="Pfam" id="PF11748">
    <property type="entry name" value="DUF3306"/>
    <property type="match status" value="1"/>
</dbReference>
<feature type="region of interest" description="Disordered" evidence="1">
    <location>
        <begin position="162"/>
        <end position="238"/>
    </location>
</feature>
<organism evidence="2 3">
    <name type="scientific">Pseudaquabacterium inlustre</name>
    <dbReference type="NCBI Taxonomy" id="2984192"/>
    <lineage>
        <taxon>Bacteria</taxon>
        <taxon>Pseudomonadati</taxon>
        <taxon>Pseudomonadota</taxon>
        <taxon>Betaproteobacteria</taxon>
        <taxon>Burkholderiales</taxon>
        <taxon>Sphaerotilaceae</taxon>
        <taxon>Pseudaquabacterium</taxon>
    </lineage>
</organism>
<dbReference type="RefSeq" id="WP_341412378.1">
    <property type="nucleotide sequence ID" value="NZ_JBBUTH010000010.1"/>
</dbReference>
<name>A0ABU9CPJ9_9BURK</name>
<dbReference type="Proteomes" id="UP001365405">
    <property type="component" value="Unassembled WGS sequence"/>
</dbReference>
<feature type="compositionally biased region" description="Basic and acidic residues" evidence="1">
    <location>
        <begin position="206"/>
        <end position="215"/>
    </location>
</feature>
<feature type="compositionally biased region" description="Low complexity" evidence="1">
    <location>
        <begin position="219"/>
        <end position="238"/>
    </location>
</feature>
<feature type="compositionally biased region" description="Low complexity" evidence="1">
    <location>
        <begin position="181"/>
        <end position="192"/>
    </location>
</feature>
<comment type="caution">
    <text evidence="2">The sequence shown here is derived from an EMBL/GenBank/DDBJ whole genome shotgun (WGS) entry which is preliminary data.</text>
</comment>
<dbReference type="InterPro" id="IPR021735">
    <property type="entry name" value="DUF3306"/>
</dbReference>
<proteinExistence type="predicted"/>
<dbReference type="EMBL" id="JBBUTH010000010">
    <property type="protein sequence ID" value="MEK8052654.1"/>
    <property type="molecule type" value="Genomic_DNA"/>
</dbReference>
<feature type="compositionally biased region" description="Pro residues" evidence="1">
    <location>
        <begin position="25"/>
        <end position="36"/>
    </location>
</feature>
<evidence type="ECO:0000313" key="2">
    <source>
        <dbReference type="EMBL" id="MEK8052654.1"/>
    </source>
</evidence>
<feature type="compositionally biased region" description="Low complexity" evidence="1">
    <location>
        <begin position="37"/>
        <end position="57"/>
    </location>
</feature>
<evidence type="ECO:0000256" key="1">
    <source>
        <dbReference type="SAM" id="MobiDB-lite"/>
    </source>
</evidence>
<gene>
    <name evidence="2" type="ORF">AACH10_20560</name>
</gene>
<feature type="region of interest" description="Disordered" evidence="1">
    <location>
        <begin position="1"/>
        <end position="94"/>
    </location>
</feature>
<feature type="compositionally biased region" description="Pro residues" evidence="1">
    <location>
        <begin position="76"/>
        <end position="86"/>
    </location>
</feature>
<sequence>MADDSPFLSRWSQRKALARQGQPLAEPPPPAPPAPAPAAVAPAAIAPVRAAQPQAAPAPAPASVSGRAATSASTAPPAPTATPPAPTLDDVARLPPDAADYSRFVARGVQPEVKNAALKKLFTDPHFNVMDGLDIYIDDYSKPDPLPASMLRQMVQSRALGLFDDDEQDATKPAPRPAPDDPAVATAAAPHDSPADPVPAHAPDALPHEDADLRLQPHPAAGPEGAAAGAEPAPGRQH</sequence>
<evidence type="ECO:0000313" key="3">
    <source>
        <dbReference type="Proteomes" id="UP001365405"/>
    </source>
</evidence>
<reference evidence="2 3" key="1">
    <citation type="submission" date="2024-04" db="EMBL/GenBank/DDBJ databases">
        <title>Novel species of the genus Ideonella isolated from streams.</title>
        <authorList>
            <person name="Lu H."/>
        </authorList>
    </citation>
    <scope>NUCLEOTIDE SEQUENCE [LARGE SCALE GENOMIC DNA]</scope>
    <source>
        <strain evidence="2 3">DXS22W</strain>
    </source>
</reference>
<protein>
    <submittedName>
        <fullName evidence="2">DUF3306 domain-containing protein</fullName>
    </submittedName>
</protein>